<gene>
    <name evidence="1" type="ORF">GWA01_02390</name>
</gene>
<evidence type="ECO:0000313" key="2">
    <source>
        <dbReference type="Proteomes" id="UP000321230"/>
    </source>
</evidence>
<accession>A0A511AW98</accession>
<dbReference type="AlphaFoldDB" id="A0A511AW98"/>
<dbReference type="Pfam" id="PF07370">
    <property type="entry name" value="DUF1489"/>
    <property type="match status" value="1"/>
</dbReference>
<keyword evidence="2" id="KW-1185">Reference proteome</keyword>
<sequence>MLHMIKLAVGCPTLEVLAERMRRERVGGHAVVHTRTMPRRADEILAGGSIYRVMDGMLLCRQPIIGLESCQRGDGSTGTLIVVSDEIIPVQPRAMRPFQGWRYMTPKDAPADLGENGVGDGIADLPPALRRELAELALI</sequence>
<name>A0A511AW98_9PROT</name>
<dbReference type="Proteomes" id="UP000321230">
    <property type="component" value="Unassembled WGS sequence"/>
</dbReference>
<dbReference type="RefSeq" id="WP_146793220.1">
    <property type="nucleotide sequence ID" value="NZ_BARC01000005.1"/>
</dbReference>
<protein>
    <submittedName>
        <fullName evidence="1">Lysophospholipase</fullName>
    </submittedName>
</protein>
<comment type="caution">
    <text evidence="1">The sequence shown here is derived from an EMBL/GenBank/DDBJ whole genome shotgun (WGS) entry which is preliminary data.</text>
</comment>
<dbReference type="EMBL" id="BJUZ01000001">
    <property type="protein sequence ID" value="GEK92469.1"/>
    <property type="molecule type" value="Genomic_DNA"/>
</dbReference>
<organism evidence="1 2">
    <name type="scientific">Gluconobacter wancherniae NBRC 103581</name>
    <dbReference type="NCBI Taxonomy" id="656744"/>
    <lineage>
        <taxon>Bacteria</taxon>
        <taxon>Pseudomonadati</taxon>
        <taxon>Pseudomonadota</taxon>
        <taxon>Alphaproteobacteria</taxon>
        <taxon>Acetobacterales</taxon>
        <taxon>Acetobacteraceae</taxon>
        <taxon>Gluconobacter</taxon>
    </lineage>
</organism>
<dbReference type="InterPro" id="IPR008320">
    <property type="entry name" value="UCP032025"/>
</dbReference>
<dbReference type="PIRSF" id="PIRSF032025">
    <property type="entry name" value="UCP032025"/>
    <property type="match status" value="1"/>
</dbReference>
<proteinExistence type="predicted"/>
<reference evidence="1 2" key="1">
    <citation type="submission" date="2019-07" db="EMBL/GenBank/DDBJ databases">
        <title>Whole genome shotgun sequence of Gluconobacter wancherniae NBRC 103581.</title>
        <authorList>
            <person name="Hosoyama A."/>
            <person name="Uohara A."/>
            <person name="Ohji S."/>
            <person name="Ichikawa N."/>
        </authorList>
    </citation>
    <scope>NUCLEOTIDE SEQUENCE [LARGE SCALE GENOMIC DNA]</scope>
    <source>
        <strain evidence="1 2">NBRC 103581</strain>
    </source>
</reference>
<dbReference type="OrthoDB" id="9798292at2"/>
<evidence type="ECO:0000313" key="1">
    <source>
        <dbReference type="EMBL" id="GEK92469.1"/>
    </source>
</evidence>